<gene>
    <name evidence="2" type="ORF">IL334_004826</name>
</gene>
<dbReference type="PANTHER" id="PTHR31834">
    <property type="entry name" value="INITIATION-SPECIFIC ALPHA-1,6-MANNOSYLTRANSFERASE"/>
    <property type="match status" value="1"/>
</dbReference>
<dbReference type="GeneID" id="87956957"/>
<dbReference type="Proteomes" id="UP001329825">
    <property type="component" value="Chromosome 6"/>
</dbReference>
<dbReference type="Pfam" id="PF04488">
    <property type="entry name" value="Gly_transf_sug"/>
    <property type="match status" value="1"/>
</dbReference>
<dbReference type="Gene3D" id="3.90.550.20">
    <property type="match status" value="1"/>
</dbReference>
<proteinExistence type="inferred from homology"/>
<keyword evidence="3" id="KW-1185">Reference proteome</keyword>
<evidence type="ECO:0000313" key="3">
    <source>
        <dbReference type="Proteomes" id="UP001329825"/>
    </source>
</evidence>
<comment type="similarity">
    <text evidence="1">Belongs to the glycosyltransferase 32 family.</text>
</comment>
<dbReference type="InterPro" id="IPR039367">
    <property type="entry name" value="Och1-like"/>
</dbReference>
<evidence type="ECO:0008006" key="4">
    <source>
        <dbReference type="Google" id="ProtNLM"/>
    </source>
</evidence>
<dbReference type="InterPro" id="IPR029044">
    <property type="entry name" value="Nucleotide-diphossugar_trans"/>
</dbReference>
<dbReference type="RefSeq" id="XP_062792592.1">
    <property type="nucleotide sequence ID" value="XM_062936541.1"/>
</dbReference>
<organism evidence="2 3">
    <name type="scientific">Kwoniella shivajii</name>
    <dbReference type="NCBI Taxonomy" id="564305"/>
    <lineage>
        <taxon>Eukaryota</taxon>
        <taxon>Fungi</taxon>
        <taxon>Dikarya</taxon>
        <taxon>Basidiomycota</taxon>
        <taxon>Agaricomycotina</taxon>
        <taxon>Tremellomycetes</taxon>
        <taxon>Tremellales</taxon>
        <taxon>Cryptococcaceae</taxon>
        <taxon>Kwoniella</taxon>
    </lineage>
</organism>
<evidence type="ECO:0000313" key="2">
    <source>
        <dbReference type="EMBL" id="WRT67852.1"/>
    </source>
</evidence>
<sequence length="426" mass="48535">MSYNRFTRPIILLILVIFFFFVPSFFPQRDKTNQDVCGIEEISCSTIPNELDGIQLDLGKILANIKSAIGISIKSFDSSYYTNELGFHITRLTSEEYKQSLLSKWEKYFTSTSSSSSEAGVEDVLSYLSFIPRPKSMIPTNIYTTSMEETDKLPDQFQSWTKENSDWMTRFVDDQGIDEWLEDLLPSTEVVKHMKWLKDGGKWGVVRSDLFRYLVLLLNGGVYTDTDTACVRPISEWGKNAIKHNSINPLIEALPQLISLSNQNHLYNIDSPIEDDSPSLIVALEIDSPASGSDWRSETFVRGIQIVQWTIAAKKGHPVFLDVIGHALDKVQELREVEEKGWENDDLQDILEWSGPGAFTDAVFRYLLVRYGFHPNQVSGLNRPLRVGDVLIMPEQSFRADASEGYQGDDKVVWHGFFGRWKSDKN</sequence>
<accession>A0ABZ1D1F4</accession>
<dbReference type="InterPro" id="IPR007577">
    <property type="entry name" value="GlycoTrfase_DXD_sugar-bd_CS"/>
</dbReference>
<dbReference type="SUPFAM" id="SSF53448">
    <property type="entry name" value="Nucleotide-diphospho-sugar transferases"/>
    <property type="match status" value="1"/>
</dbReference>
<reference evidence="2 3" key="1">
    <citation type="submission" date="2024-01" db="EMBL/GenBank/DDBJ databases">
        <title>Comparative genomics of Cryptococcus and Kwoniella reveals pathogenesis evolution and contrasting modes of karyotype evolution via chromosome fusion or intercentromeric recombination.</title>
        <authorList>
            <person name="Coelho M.A."/>
            <person name="David-Palma M."/>
            <person name="Shea T."/>
            <person name="Bowers K."/>
            <person name="McGinley-Smith S."/>
            <person name="Mohammad A.W."/>
            <person name="Gnirke A."/>
            <person name="Yurkov A.M."/>
            <person name="Nowrousian M."/>
            <person name="Sun S."/>
            <person name="Cuomo C.A."/>
            <person name="Heitman J."/>
        </authorList>
    </citation>
    <scope>NUCLEOTIDE SEQUENCE [LARGE SCALE GENOMIC DNA]</scope>
    <source>
        <strain evidence="2">CBS 11374</strain>
    </source>
</reference>
<name>A0ABZ1D1F4_9TREE</name>
<evidence type="ECO:0000256" key="1">
    <source>
        <dbReference type="ARBA" id="ARBA00009003"/>
    </source>
</evidence>
<protein>
    <recommendedName>
        <fullName evidence="4">Alpha 1,6-mannosyltransferase</fullName>
    </recommendedName>
</protein>
<dbReference type="PANTHER" id="PTHR31834:SF1">
    <property type="entry name" value="INITIATION-SPECIFIC ALPHA-1,6-MANNOSYLTRANSFERASE"/>
    <property type="match status" value="1"/>
</dbReference>
<dbReference type="EMBL" id="CP141886">
    <property type="protein sequence ID" value="WRT67852.1"/>
    <property type="molecule type" value="Genomic_DNA"/>
</dbReference>